<evidence type="ECO:0000259" key="5">
    <source>
        <dbReference type="SMART" id="SM00849"/>
    </source>
</evidence>
<comment type="caution">
    <text evidence="6">The sequence shown here is derived from an EMBL/GenBank/DDBJ whole genome shotgun (WGS) entry which is preliminary data.</text>
</comment>
<proteinExistence type="inferred from homology"/>
<keyword evidence="7" id="KW-1185">Reference proteome</keyword>
<dbReference type="InterPro" id="IPR036866">
    <property type="entry name" value="RibonucZ/Hydroxyglut_hydro"/>
</dbReference>
<evidence type="ECO:0000313" key="6">
    <source>
        <dbReference type="EMBL" id="MFC2970256.1"/>
    </source>
</evidence>
<sequence>MTRITTMTVGDLEVTVLQDGATEFTPDLFLNTSEDEIDSLLRQAGEEKIRTNFNAFLIRGKDGVTLVDAGVRDLFGPAAGQLPEALAEAGVAPEEVTRLVATHLHPDHVAGMVTAEGAAAFPNAELALQAAEQAFWGDAARFAGMGEPMEGWQQLAAAVLAAYGDRLVLLEGAEDEAAAPGLTAIPLPGHTPGHMGLRISDGDDQLVIAGDIVHAQTLQIPNPEIGVGFDIDPAAAAAARKRMLAMLAGDDLLFTGGHVLGPDKFIRVVADGSGYGVAG</sequence>
<accession>A0ABV7AN79</accession>
<dbReference type="PANTHER" id="PTHR42978:SF6">
    <property type="entry name" value="QUORUM-QUENCHING LACTONASE YTNP-RELATED"/>
    <property type="match status" value="1"/>
</dbReference>
<dbReference type="InterPro" id="IPR051013">
    <property type="entry name" value="MBL_superfamily_lactonases"/>
</dbReference>
<keyword evidence="2" id="KW-0479">Metal-binding</keyword>
<dbReference type="SUPFAM" id="SSF56281">
    <property type="entry name" value="Metallo-hydrolase/oxidoreductase"/>
    <property type="match status" value="1"/>
</dbReference>
<keyword evidence="3" id="KW-0378">Hydrolase</keyword>
<evidence type="ECO:0000256" key="4">
    <source>
        <dbReference type="ARBA" id="ARBA00022833"/>
    </source>
</evidence>
<comment type="similarity">
    <text evidence="1">Belongs to the metallo-beta-lactamase superfamily.</text>
</comment>
<name>A0ABV7AN79_9RHOB</name>
<dbReference type="EMBL" id="JBHRSK010000017">
    <property type="protein sequence ID" value="MFC2970256.1"/>
    <property type="molecule type" value="Genomic_DNA"/>
</dbReference>
<dbReference type="Gene3D" id="3.60.15.10">
    <property type="entry name" value="Ribonuclease Z/Hydroxyacylglutathione hydrolase-like"/>
    <property type="match status" value="1"/>
</dbReference>
<evidence type="ECO:0000256" key="2">
    <source>
        <dbReference type="ARBA" id="ARBA00022723"/>
    </source>
</evidence>
<dbReference type="CDD" id="cd07720">
    <property type="entry name" value="OPHC2-like_MBL-fold"/>
    <property type="match status" value="1"/>
</dbReference>
<dbReference type="Proteomes" id="UP001595443">
    <property type="component" value="Unassembled WGS sequence"/>
</dbReference>
<feature type="domain" description="Metallo-beta-lactamase" evidence="5">
    <location>
        <begin position="52"/>
        <end position="258"/>
    </location>
</feature>
<dbReference type="Pfam" id="PF00753">
    <property type="entry name" value="Lactamase_B"/>
    <property type="match status" value="1"/>
</dbReference>
<dbReference type="PANTHER" id="PTHR42978">
    <property type="entry name" value="QUORUM-QUENCHING LACTONASE YTNP-RELATED-RELATED"/>
    <property type="match status" value="1"/>
</dbReference>
<evidence type="ECO:0000256" key="3">
    <source>
        <dbReference type="ARBA" id="ARBA00022801"/>
    </source>
</evidence>
<organism evidence="6 7">
    <name type="scientific">Acidimangrovimonas pyrenivorans</name>
    <dbReference type="NCBI Taxonomy" id="2030798"/>
    <lineage>
        <taxon>Bacteria</taxon>
        <taxon>Pseudomonadati</taxon>
        <taxon>Pseudomonadota</taxon>
        <taxon>Alphaproteobacteria</taxon>
        <taxon>Rhodobacterales</taxon>
        <taxon>Paracoccaceae</taxon>
        <taxon>Acidimangrovimonas</taxon>
    </lineage>
</organism>
<evidence type="ECO:0000313" key="7">
    <source>
        <dbReference type="Proteomes" id="UP001595443"/>
    </source>
</evidence>
<dbReference type="RefSeq" id="WP_377835051.1">
    <property type="nucleotide sequence ID" value="NZ_JBHRSK010000017.1"/>
</dbReference>
<evidence type="ECO:0000256" key="1">
    <source>
        <dbReference type="ARBA" id="ARBA00007749"/>
    </source>
</evidence>
<gene>
    <name evidence="6" type="ORF">ACFOES_19325</name>
</gene>
<reference evidence="7" key="1">
    <citation type="journal article" date="2019" name="Int. J. Syst. Evol. Microbiol.">
        <title>The Global Catalogue of Microorganisms (GCM) 10K type strain sequencing project: providing services to taxonomists for standard genome sequencing and annotation.</title>
        <authorList>
            <consortium name="The Broad Institute Genomics Platform"/>
            <consortium name="The Broad Institute Genome Sequencing Center for Infectious Disease"/>
            <person name="Wu L."/>
            <person name="Ma J."/>
        </authorList>
    </citation>
    <scope>NUCLEOTIDE SEQUENCE [LARGE SCALE GENOMIC DNA]</scope>
    <source>
        <strain evidence="7">KCTC 62192</strain>
    </source>
</reference>
<dbReference type="InterPro" id="IPR001279">
    <property type="entry name" value="Metallo-B-lactamas"/>
</dbReference>
<keyword evidence="4" id="KW-0862">Zinc</keyword>
<dbReference type="SMART" id="SM00849">
    <property type="entry name" value="Lactamase_B"/>
    <property type="match status" value="1"/>
</dbReference>
<protein>
    <submittedName>
        <fullName evidence="6">MBL fold metallo-hydrolase</fullName>
    </submittedName>
</protein>